<reference evidence="1 2" key="1">
    <citation type="journal article" date="2014" name="Genome Biol. Evol.">
        <title>The secreted proteins of Achlya hypogyna and Thraustotheca clavata identify the ancestral oomycete secretome and reveal gene acquisitions by horizontal gene transfer.</title>
        <authorList>
            <person name="Misner I."/>
            <person name="Blouin N."/>
            <person name="Leonard G."/>
            <person name="Richards T.A."/>
            <person name="Lane C.E."/>
        </authorList>
    </citation>
    <scope>NUCLEOTIDE SEQUENCE [LARGE SCALE GENOMIC DNA]</scope>
    <source>
        <strain evidence="1 2">ATCC 48635</strain>
    </source>
</reference>
<name>A0A1V9YDB1_ACHHY</name>
<evidence type="ECO:0000313" key="2">
    <source>
        <dbReference type="Proteomes" id="UP000243579"/>
    </source>
</evidence>
<dbReference type="SUPFAM" id="SSF52768">
    <property type="entry name" value="Arginase/deacetylase"/>
    <property type="match status" value="1"/>
</dbReference>
<dbReference type="AlphaFoldDB" id="A0A1V9YDB1"/>
<protein>
    <submittedName>
        <fullName evidence="1">Arginase</fullName>
    </submittedName>
</protein>
<sequence length="201" mass="21836">MSNFMLQTYQAVDLQRLQSQRAGETRLGQALQFVNPDVALPAALSEARVRGAKFAILGVPEDVGPRANFGNDGADLGFQAFLGRFLNVQANQFVRASEILLGEVNLHDVQQKAASISLSDPDQLQALRASVSTVDERVTSVVEQIFDAGLTPIAADAINLDPHCDFRLKEGRHSGNGFSYAQAEGFLDTYFVMGLHELKNA</sequence>
<dbReference type="InterPro" id="IPR023696">
    <property type="entry name" value="Ureohydrolase_dom_sf"/>
</dbReference>
<organism evidence="1 2">
    <name type="scientific">Achlya hypogyna</name>
    <name type="common">Oomycete</name>
    <name type="synonym">Protoachlya hypogyna</name>
    <dbReference type="NCBI Taxonomy" id="1202772"/>
    <lineage>
        <taxon>Eukaryota</taxon>
        <taxon>Sar</taxon>
        <taxon>Stramenopiles</taxon>
        <taxon>Oomycota</taxon>
        <taxon>Saprolegniomycetes</taxon>
        <taxon>Saprolegniales</taxon>
        <taxon>Achlyaceae</taxon>
        <taxon>Achlya</taxon>
    </lineage>
</organism>
<comment type="caution">
    <text evidence="1">The sequence shown here is derived from an EMBL/GenBank/DDBJ whole genome shotgun (WGS) entry which is preliminary data.</text>
</comment>
<evidence type="ECO:0000313" key="1">
    <source>
        <dbReference type="EMBL" id="OQR83700.1"/>
    </source>
</evidence>
<dbReference type="EMBL" id="JNBR01002100">
    <property type="protein sequence ID" value="OQR83700.1"/>
    <property type="molecule type" value="Genomic_DNA"/>
</dbReference>
<dbReference type="Proteomes" id="UP000243579">
    <property type="component" value="Unassembled WGS sequence"/>
</dbReference>
<gene>
    <name evidence="1" type="ORF">ACHHYP_14394</name>
</gene>
<dbReference type="Gene3D" id="3.40.800.10">
    <property type="entry name" value="Ureohydrolase domain"/>
    <property type="match status" value="1"/>
</dbReference>
<proteinExistence type="predicted"/>
<keyword evidence="2" id="KW-1185">Reference proteome</keyword>
<dbReference type="OrthoDB" id="10266778at2759"/>
<dbReference type="STRING" id="1202772.A0A1V9YDB1"/>
<accession>A0A1V9YDB1</accession>